<dbReference type="Proteomes" id="UP001159363">
    <property type="component" value="Chromosome 10"/>
</dbReference>
<dbReference type="SUPFAM" id="SSF48371">
    <property type="entry name" value="ARM repeat"/>
    <property type="match status" value="1"/>
</dbReference>
<keyword evidence="3" id="KW-1185">Reference proteome</keyword>
<evidence type="ECO:0000313" key="2">
    <source>
        <dbReference type="EMBL" id="KAJ8872918.1"/>
    </source>
</evidence>
<gene>
    <name evidence="2" type="ORF">PR048_026534</name>
</gene>
<dbReference type="InterPro" id="IPR011989">
    <property type="entry name" value="ARM-like"/>
</dbReference>
<protein>
    <recommendedName>
        <fullName evidence="4">Huntingtin</fullName>
    </recommendedName>
</protein>
<dbReference type="Gene3D" id="1.25.10.10">
    <property type="entry name" value="Leucine-rich Repeat Variant"/>
    <property type="match status" value="1"/>
</dbReference>
<keyword evidence="1" id="KW-0812">Transmembrane</keyword>
<keyword evidence="1" id="KW-1133">Transmembrane helix</keyword>
<evidence type="ECO:0000313" key="3">
    <source>
        <dbReference type="Proteomes" id="UP001159363"/>
    </source>
</evidence>
<proteinExistence type="predicted"/>
<comment type="caution">
    <text evidence="2">The sequence shown here is derived from an EMBL/GenBank/DDBJ whole genome shotgun (WGS) entry which is preliminary data.</text>
</comment>
<evidence type="ECO:0008006" key="4">
    <source>
        <dbReference type="Google" id="ProtNLM"/>
    </source>
</evidence>
<sequence>MNHSSNEVKQLLARVCSVLGKTVPPQQMAPEFLKPVIPMLVNGTKEKNSYVKANSELALVSVLRLRHSDDMQQVASLLTLFYITFVLSACIEVGNSSQVKLSRRTLA</sequence>
<dbReference type="EMBL" id="JARBHB010000011">
    <property type="protein sequence ID" value="KAJ8872918.1"/>
    <property type="molecule type" value="Genomic_DNA"/>
</dbReference>
<dbReference type="InterPro" id="IPR016024">
    <property type="entry name" value="ARM-type_fold"/>
</dbReference>
<organism evidence="2 3">
    <name type="scientific">Dryococelus australis</name>
    <dbReference type="NCBI Taxonomy" id="614101"/>
    <lineage>
        <taxon>Eukaryota</taxon>
        <taxon>Metazoa</taxon>
        <taxon>Ecdysozoa</taxon>
        <taxon>Arthropoda</taxon>
        <taxon>Hexapoda</taxon>
        <taxon>Insecta</taxon>
        <taxon>Pterygota</taxon>
        <taxon>Neoptera</taxon>
        <taxon>Polyneoptera</taxon>
        <taxon>Phasmatodea</taxon>
        <taxon>Verophasmatodea</taxon>
        <taxon>Anareolatae</taxon>
        <taxon>Phasmatidae</taxon>
        <taxon>Eurycanthinae</taxon>
        <taxon>Dryococelus</taxon>
    </lineage>
</organism>
<dbReference type="Pfam" id="PF25801">
    <property type="entry name" value="HEAT_GCN1_C_2"/>
    <property type="match status" value="1"/>
</dbReference>
<name>A0ABQ9GLN1_9NEOP</name>
<evidence type="ECO:0000256" key="1">
    <source>
        <dbReference type="SAM" id="Phobius"/>
    </source>
</evidence>
<reference evidence="2 3" key="1">
    <citation type="submission" date="2023-02" db="EMBL/GenBank/DDBJ databases">
        <title>LHISI_Scaffold_Assembly.</title>
        <authorList>
            <person name="Stuart O.P."/>
            <person name="Cleave R."/>
            <person name="Magrath M.J.L."/>
            <person name="Mikheyev A.S."/>
        </authorList>
    </citation>
    <scope>NUCLEOTIDE SEQUENCE [LARGE SCALE GENOMIC DNA]</scope>
    <source>
        <strain evidence="2">Daus_M_001</strain>
        <tissue evidence="2">Leg muscle</tissue>
    </source>
</reference>
<accession>A0ABQ9GLN1</accession>
<keyword evidence="1" id="KW-0472">Membrane</keyword>
<feature type="transmembrane region" description="Helical" evidence="1">
    <location>
        <begin position="74"/>
        <end position="94"/>
    </location>
</feature>